<dbReference type="InterPro" id="IPR013785">
    <property type="entry name" value="Aldolase_TIM"/>
</dbReference>
<gene>
    <name evidence="1" type="ordered locus">Halsa_0677</name>
</gene>
<reference evidence="1 2" key="1">
    <citation type="submission" date="2010-11" db="EMBL/GenBank/DDBJ databases">
        <title>Complete sequence of Halanaerobium sp. sapolanicus.</title>
        <authorList>
            <consortium name="US DOE Joint Genome Institute"/>
            <person name="Lucas S."/>
            <person name="Copeland A."/>
            <person name="Lapidus A."/>
            <person name="Cheng J.-F."/>
            <person name="Bruce D."/>
            <person name="Goodwin L."/>
            <person name="Pitluck S."/>
            <person name="Davenport K."/>
            <person name="Detter J.C."/>
            <person name="Han C."/>
            <person name="Tapia R."/>
            <person name="Land M."/>
            <person name="Hauser L."/>
            <person name="Jeffries C."/>
            <person name="Kyrpides N."/>
            <person name="Ivanova N."/>
            <person name="Mikhailova N."/>
            <person name="Begemann M.B."/>
            <person name="Mormile M.R."/>
            <person name="Wall J.D."/>
            <person name="Elias D.A."/>
            <person name="Woyke T."/>
        </authorList>
    </citation>
    <scope>NUCLEOTIDE SEQUENCE [LARGE SCALE GENOMIC DNA]</scope>
    <source>
        <strain evidence="2">sapolanicus</strain>
    </source>
</reference>
<dbReference type="eggNOG" id="COG1954">
    <property type="taxonomic scope" value="Bacteria"/>
</dbReference>
<dbReference type="STRING" id="656519.Halsa_0677"/>
<evidence type="ECO:0000313" key="1">
    <source>
        <dbReference type="EMBL" id="ADQ14128.1"/>
    </source>
</evidence>
<dbReference type="EMBL" id="CP002304">
    <property type="protein sequence ID" value="ADQ14128.1"/>
    <property type="molecule type" value="Genomic_DNA"/>
</dbReference>
<dbReference type="PANTHER" id="PTHR35787">
    <property type="entry name" value="GLYCEROL UPTAKE OPERON ANTITERMINATOR REGULATORY PROTEIN"/>
    <property type="match status" value="1"/>
</dbReference>
<dbReference type="Pfam" id="PF04309">
    <property type="entry name" value="G3P_antiterm"/>
    <property type="match status" value="1"/>
</dbReference>
<proteinExistence type="predicted"/>
<dbReference type="GO" id="GO:0006355">
    <property type="term" value="P:regulation of DNA-templated transcription"/>
    <property type="evidence" value="ECO:0007669"/>
    <property type="project" value="InterPro"/>
</dbReference>
<evidence type="ECO:0000313" key="2">
    <source>
        <dbReference type="Proteomes" id="UP000007434"/>
    </source>
</evidence>
<dbReference type="Gene3D" id="3.20.20.70">
    <property type="entry name" value="Aldolase class I"/>
    <property type="match status" value="1"/>
</dbReference>
<dbReference type="InterPro" id="IPR006699">
    <property type="entry name" value="GlpP"/>
</dbReference>
<dbReference type="OrthoDB" id="9799580at2"/>
<dbReference type="Proteomes" id="UP000007434">
    <property type="component" value="Chromosome"/>
</dbReference>
<dbReference type="PANTHER" id="PTHR35787:SF1">
    <property type="entry name" value="GLYCEROL UPTAKE OPERON ANTITERMINATOR REGULATORY PROTEIN"/>
    <property type="match status" value="1"/>
</dbReference>
<protein>
    <submittedName>
        <fullName evidence="1">Glycerol-3-phosphate responsive antiterminator, GlpP</fullName>
    </submittedName>
</protein>
<keyword evidence="2" id="KW-1185">Reference proteome</keyword>
<dbReference type="KEGG" id="has:Halsa_0677"/>
<sequence length="186" mass="20563">MISEIFNNNLIIPSLRKLRYLETALNGKAPALYLSNVHIGNLKSITQKCHQKNKLVIVHTKLIGGFKADQTGIKLLKNSFKVDGLFSTNPQTINLAKKEGLFAIQRLFFMDSISTDYALDNLRNSSPDACELLPGPIALKVKDKIKEVVPEIPLLAAGYIDNQELVDKIFAAGLDGLTTSSKELWP</sequence>
<dbReference type="AlphaFoldDB" id="E4RMR1"/>
<name>E4RMR1_HALHG</name>
<dbReference type="HOGENOM" id="CLU_111516_2_0_9"/>
<accession>E4RMR1</accession>
<reference evidence="1 2" key="2">
    <citation type="journal article" date="2011" name="J. Bacteriol.">
        <title>Complete Genome Sequence of the Haloalkaliphilic, Hydrogen Producing Halanaerobium hydrogenoformans.</title>
        <authorList>
            <person name="Brown S.D."/>
            <person name="Begemann M.B."/>
            <person name="Mormile M.R."/>
            <person name="Wall J.D."/>
            <person name="Han C.S."/>
            <person name="Goodwin L.A."/>
            <person name="Pitluck S."/>
            <person name="Land M.L."/>
            <person name="Hauser L.J."/>
            <person name="Elias D.A."/>
        </authorList>
    </citation>
    <scope>NUCLEOTIDE SEQUENCE [LARGE SCALE GENOMIC DNA]</scope>
    <source>
        <strain evidence="2">sapolanicus</strain>
    </source>
</reference>
<organism evidence="1 2">
    <name type="scientific">Halanaerobium hydrogeniformans</name>
    <name type="common">Halanaerobium sp. (strain sapolanicus)</name>
    <dbReference type="NCBI Taxonomy" id="656519"/>
    <lineage>
        <taxon>Bacteria</taxon>
        <taxon>Bacillati</taxon>
        <taxon>Bacillota</taxon>
        <taxon>Clostridia</taxon>
        <taxon>Halanaerobiales</taxon>
        <taxon>Halanaerobiaceae</taxon>
        <taxon>Halanaerobium</taxon>
    </lineage>
</organism>
<dbReference type="RefSeq" id="WP_013405220.1">
    <property type="nucleotide sequence ID" value="NC_014654.1"/>
</dbReference>
<dbReference type="PIRSF" id="PIRSF016897">
    <property type="entry name" value="GlpP"/>
    <property type="match status" value="1"/>
</dbReference>
<dbReference type="GO" id="GO:0006071">
    <property type="term" value="P:glycerol metabolic process"/>
    <property type="evidence" value="ECO:0007669"/>
    <property type="project" value="InterPro"/>
</dbReference>
<dbReference type="SUPFAM" id="SSF110391">
    <property type="entry name" value="GlpP-like"/>
    <property type="match status" value="1"/>
</dbReference>